<dbReference type="Proteomes" id="UP000821865">
    <property type="component" value="Chromosome 1"/>
</dbReference>
<evidence type="ECO:0000313" key="1">
    <source>
        <dbReference type="EMBL" id="KAH7980707.1"/>
    </source>
</evidence>
<gene>
    <name evidence="1" type="ORF">HPB49_018396</name>
</gene>
<accession>A0ACB8E201</accession>
<dbReference type="EMBL" id="CM023470">
    <property type="protein sequence ID" value="KAH7980707.1"/>
    <property type="molecule type" value="Genomic_DNA"/>
</dbReference>
<reference evidence="1" key="1">
    <citation type="submission" date="2020-05" db="EMBL/GenBank/DDBJ databases">
        <title>Large-scale comparative analyses of tick genomes elucidate their genetic diversity and vector capacities.</title>
        <authorList>
            <person name="Jia N."/>
            <person name="Wang J."/>
            <person name="Shi W."/>
            <person name="Du L."/>
            <person name="Sun Y."/>
            <person name="Zhan W."/>
            <person name="Jiang J."/>
            <person name="Wang Q."/>
            <person name="Zhang B."/>
            <person name="Ji P."/>
            <person name="Sakyi L.B."/>
            <person name="Cui X."/>
            <person name="Yuan T."/>
            <person name="Jiang B."/>
            <person name="Yang W."/>
            <person name="Lam T.T.-Y."/>
            <person name="Chang Q."/>
            <person name="Ding S."/>
            <person name="Wang X."/>
            <person name="Zhu J."/>
            <person name="Ruan X."/>
            <person name="Zhao L."/>
            <person name="Wei J."/>
            <person name="Que T."/>
            <person name="Du C."/>
            <person name="Cheng J."/>
            <person name="Dai P."/>
            <person name="Han X."/>
            <person name="Huang E."/>
            <person name="Gao Y."/>
            <person name="Liu J."/>
            <person name="Shao H."/>
            <person name="Ye R."/>
            <person name="Li L."/>
            <person name="Wei W."/>
            <person name="Wang X."/>
            <person name="Wang C."/>
            <person name="Yang T."/>
            <person name="Huo Q."/>
            <person name="Li W."/>
            <person name="Guo W."/>
            <person name="Chen H."/>
            <person name="Zhou L."/>
            <person name="Ni X."/>
            <person name="Tian J."/>
            <person name="Zhou Y."/>
            <person name="Sheng Y."/>
            <person name="Liu T."/>
            <person name="Pan Y."/>
            <person name="Xia L."/>
            <person name="Li J."/>
            <person name="Zhao F."/>
            <person name="Cao W."/>
        </authorList>
    </citation>
    <scope>NUCLEOTIDE SEQUENCE</scope>
    <source>
        <strain evidence="1">Dsil-2018</strain>
    </source>
</reference>
<protein>
    <submittedName>
        <fullName evidence="1">Uncharacterized protein</fullName>
    </submittedName>
</protein>
<proteinExistence type="predicted"/>
<comment type="caution">
    <text evidence="1">The sequence shown here is derived from an EMBL/GenBank/DDBJ whole genome shotgun (WGS) entry which is preliminary data.</text>
</comment>
<sequence length="304" mass="30491">MCRAHALEVAPIAGALGRNQARRDPVVAWPEQAGCSSGSSSSGSGSSSVMWGGQPSGPGAAGRWDAAGGGAVVEALKAAAAAGGPAGPPPPPPPQQQQGVAGGQGGQGGPGQACGGGGPPCGGGGGGPPCGGGGPQGPPGDVGQQHPLYQQQQSAYEDAQGRCCAGCGAKILDRYLLHALDRYWHNGCLKCSCCQATLADIGASCFAKAGMILCRNDYIRLFGTSGACSGCGQMIPANDYVMRAAQNVYHVKCFACVKCHSQLVPGDRYNLVNGNVLCEQDCLKMLKGSPATVRKGKVRAAIKV</sequence>
<organism evidence="1 2">
    <name type="scientific">Dermacentor silvarum</name>
    <name type="common">Tick</name>
    <dbReference type="NCBI Taxonomy" id="543639"/>
    <lineage>
        <taxon>Eukaryota</taxon>
        <taxon>Metazoa</taxon>
        <taxon>Ecdysozoa</taxon>
        <taxon>Arthropoda</taxon>
        <taxon>Chelicerata</taxon>
        <taxon>Arachnida</taxon>
        <taxon>Acari</taxon>
        <taxon>Parasitiformes</taxon>
        <taxon>Ixodida</taxon>
        <taxon>Ixodoidea</taxon>
        <taxon>Ixodidae</taxon>
        <taxon>Rhipicephalinae</taxon>
        <taxon>Dermacentor</taxon>
    </lineage>
</organism>
<keyword evidence="2" id="KW-1185">Reference proteome</keyword>
<evidence type="ECO:0000313" key="2">
    <source>
        <dbReference type="Proteomes" id="UP000821865"/>
    </source>
</evidence>
<name>A0ACB8E201_DERSI</name>